<evidence type="ECO:0000313" key="2">
    <source>
        <dbReference type="EMBL" id="GAB59736.1"/>
    </source>
</evidence>
<dbReference type="Gene3D" id="3.40.190.10">
    <property type="entry name" value="Periplasmic binding protein-like II"/>
    <property type="match status" value="2"/>
</dbReference>
<feature type="signal peptide" evidence="1">
    <location>
        <begin position="1"/>
        <end position="18"/>
    </location>
</feature>
<feature type="chain" id="PRO_5003639676" description="Solute-binding protein family 3/N-terminal domain-containing protein" evidence="1">
    <location>
        <begin position="19"/>
        <end position="284"/>
    </location>
</feature>
<evidence type="ECO:0000313" key="3">
    <source>
        <dbReference type="Proteomes" id="UP000004374"/>
    </source>
</evidence>
<dbReference type="EMBL" id="BAFK01000016">
    <property type="protein sequence ID" value="GAB59736.1"/>
    <property type="molecule type" value="Genomic_DNA"/>
</dbReference>
<evidence type="ECO:0000256" key="1">
    <source>
        <dbReference type="SAM" id="SignalP"/>
    </source>
</evidence>
<dbReference type="Proteomes" id="UP000004374">
    <property type="component" value="Unassembled WGS sequence"/>
</dbReference>
<name>I1E0A8_9GAMM</name>
<keyword evidence="1" id="KW-0732">Signal</keyword>
<sequence>MRALLFLLSASFTLQVSAAPQITWLQTDWPPHQIVSGPFQGQGTFDLLQQQLMAALPEFKHQSRLVSLARVEQLFLQQLPGFCAIGTLYSTQRAASRLFSTPLAVGPALAVVHLATHPGLAQAGADALEINQLAQQAQLVGAYQPNRYYPPVVMQAIQQPASNLTSQTFTSELNAAQLLQSGRVDYVIEYPERMRYYNSLLAQPVALQHSAIVGADIANVSYVSCTTGKAGQQAIAAIDKALQQLWRSADYQAAMRRWLDDAAWQRLSPQLEQIRLSYQTADTR</sequence>
<dbReference type="RefSeq" id="WP_008222595.1">
    <property type="nucleotide sequence ID" value="NZ_BAFK01000016.1"/>
</dbReference>
<dbReference type="STRING" id="562729.RNAN_2742"/>
<reference evidence="2 3" key="1">
    <citation type="journal article" date="2012" name="J. Bacteriol.">
        <title>Genome Sequence of the Protease-Producing Bacterium Rheinheimera nanhaiensis E407-8T, Isolated from Deep-Sea Sediment of the South China Sea.</title>
        <authorList>
            <person name="Zhang X.-Y."/>
            <person name="Zhang Y.-J."/>
            <person name="Qin Q.-L."/>
            <person name="Xie B.-B."/>
            <person name="Chen X.-L."/>
            <person name="Zhou B.-C."/>
            <person name="Zhang Y.-Z."/>
        </authorList>
    </citation>
    <scope>NUCLEOTIDE SEQUENCE [LARGE SCALE GENOMIC DNA]</scope>
    <source>
        <strain evidence="2 3">E407-8</strain>
    </source>
</reference>
<dbReference type="AlphaFoldDB" id="I1E0A8"/>
<proteinExistence type="predicted"/>
<gene>
    <name evidence="2" type="ORF">RNAN_2742</name>
</gene>
<keyword evidence="3" id="KW-1185">Reference proteome</keyword>
<dbReference type="SUPFAM" id="SSF53850">
    <property type="entry name" value="Periplasmic binding protein-like II"/>
    <property type="match status" value="1"/>
</dbReference>
<protein>
    <recommendedName>
        <fullName evidence="4">Solute-binding protein family 3/N-terminal domain-containing protein</fullName>
    </recommendedName>
</protein>
<evidence type="ECO:0008006" key="4">
    <source>
        <dbReference type="Google" id="ProtNLM"/>
    </source>
</evidence>
<accession>I1E0A8</accession>
<comment type="caution">
    <text evidence="2">The sequence shown here is derived from an EMBL/GenBank/DDBJ whole genome shotgun (WGS) entry which is preliminary data.</text>
</comment>
<organism evidence="2 3">
    <name type="scientific">Rheinheimera nanhaiensis E407-8</name>
    <dbReference type="NCBI Taxonomy" id="562729"/>
    <lineage>
        <taxon>Bacteria</taxon>
        <taxon>Pseudomonadati</taxon>
        <taxon>Pseudomonadota</taxon>
        <taxon>Gammaproteobacteria</taxon>
        <taxon>Chromatiales</taxon>
        <taxon>Chromatiaceae</taxon>
        <taxon>Rheinheimera</taxon>
    </lineage>
</organism>
<dbReference type="OrthoDB" id="8480452at2"/>